<evidence type="ECO:0000313" key="9">
    <source>
        <dbReference type="Proteomes" id="UP000593875"/>
    </source>
</evidence>
<dbReference type="Gene3D" id="3.90.180.10">
    <property type="entry name" value="Medium-chain alcohol dehydrogenases, catalytic domain"/>
    <property type="match status" value="1"/>
</dbReference>
<organism evidence="8 9">
    <name type="scientific">Massilia litorea</name>
    <dbReference type="NCBI Taxonomy" id="2769491"/>
    <lineage>
        <taxon>Bacteria</taxon>
        <taxon>Pseudomonadati</taxon>
        <taxon>Pseudomonadota</taxon>
        <taxon>Betaproteobacteria</taxon>
        <taxon>Burkholderiales</taxon>
        <taxon>Oxalobacteraceae</taxon>
        <taxon>Telluria group</taxon>
        <taxon>Massilia</taxon>
    </lineage>
</organism>
<dbReference type="Proteomes" id="UP000593875">
    <property type="component" value="Chromosome"/>
</dbReference>
<dbReference type="CDD" id="cd08252">
    <property type="entry name" value="AL_MDR"/>
    <property type="match status" value="1"/>
</dbReference>
<keyword evidence="5" id="KW-0694">RNA-binding</keyword>
<dbReference type="NCBIfam" id="TIGR02817">
    <property type="entry name" value="adh_fam_1"/>
    <property type="match status" value="1"/>
</dbReference>
<dbReference type="InterPro" id="IPR002364">
    <property type="entry name" value="Quin_OxRdtase/zeta-crystal_CS"/>
</dbReference>
<name>A0A7L9U9F9_9BURK</name>
<dbReference type="SUPFAM" id="SSF50129">
    <property type="entry name" value="GroES-like"/>
    <property type="match status" value="1"/>
</dbReference>
<evidence type="ECO:0000256" key="6">
    <source>
        <dbReference type="RuleBase" id="RU364000"/>
    </source>
</evidence>
<dbReference type="InterPro" id="IPR014182">
    <property type="entry name" value="ADH_Zn_typ-1"/>
</dbReference>
<dbReference type="Pfam" id="PF08240">
    <property type="entry name" value="ADH_N"/>
    <property type="match status" value="1"/>
</dbReference>
<evidence type="ECO:0000313" key="8">
    <source>
        <dbReference type="EMBL" id="QOL50805.1"/>
    </source>
</evidence>
<dbReference type="KEGG" id="mlir:LPB04_05830"/>
<dbReference type="InterPro" id="IPR036291">
    <property type="entry name" value="NAD(P)-bd_dom_sf"/>
</dbReference>
<comment type="subcellular location">
    <subcellularLocation>
        <location evidence="1">Cytoplasm</location>
    </subcellularLocation>
</comment>
<proteinExistence type="inferred from homology"/>
<gene>
    <name evidence="8" type="ORF">LPB04_05830</name>
</gene>
<comment type="similarity">
    <text evidence="6">Belongs to the zinc-containing alcohol dehydrogenase family. Quinone oxidoreductase subfamily.</text>
</comment>
<feature type="domain" description="Enoyl reductase (ER)" evidence="7">
    <location>
        <begin position="16"/>
        <end position="334"/>
    </location>
</feature>
<dbReference type="InterPro" id="IPR020843">
    <property type="entry name" value="ER"/>
</dbReference>
<dbReference type="PANTHER" id="PTHR44154">
    <property type="entry name" value="QUINONE OXIDOREDUCTASE"/>
    <property type="match status" value="1"/>
</dbReference>
<dbReference type="GO" id="GO:0016491">
    <property type="term" value="F:oxidoreductase activity"/>
    <property type="evidence" value="ECO:0007669"/>
    <property type="project" value="UniProtKB-KW"/>
</dbReference>
<sequence length="339" mass="36385">MKAIAAFAALPATDEQSLQDITLPDPVATGHDILVEVHAVSVNPVDTKVRRGLPAEAQAEPRVLGWDASGIVRAVGPEVTLFRPGDRVWYAGAINRPGSNSQLQLVDERIVGRMPNKLGFAEAAALPLTAITAWELLFDRLGLQFGGHQGEKLLVVGAAGGVGSILVQLARQLTGITVIGTASRPETREWARIFGAHHVIDHGTPLDTALTGAGLGEVDYAISLTHTDKHFNALVNAIKPQGKLALIDDPEPIDVRLLKRKSISLHWELMFTRSLFNTPDLQAQHRLLNEVAQLVEDGRIRTTLAQNMGPINAANLRRAHAFIESGAASGKVVLEGFGD</sequence>
<dbReference type="GO" id="GO:0003723">
    <property type="term" value="F:RNA binding"/>
    <property type="evidence" value="ECO:0007669"/>
    <property type="project" value="UniProtKB-KW"/>
</dbReference>
<accession>A0A7L9U9F9</accession>
<evidence type="ECO:0000256" key="5">
    <source>
        <dbReference type="ARBA" id="ARBA00022884"/>
    </source>
</evidence>
<dbReference type="GO" id="GO:0005737">
    <property type="term" value="C:cytoplasm"/>
    <property type="evidence" value="ECO:0007669"/>
    <property type="project" value="UniProtKB-SubCell"/>
</dbReference>
<keyword evidence="6" id="KW-0862">Zinc</keyword>
<comment type="subunit">
    <text evidence="2">Homotetramer.</text>
</comment>
<evidence type="ECO:0000259" key="7">
    <source>
        <dbReference type="SMART" id="SM00829"/>
    </source>
</evidence>
<dbReference type="Pfam" id="PF13602">
    <property type="entry name" value="ADH_zinc_N_2"/>
    <property type="match status" value="1"/>
</dbReference>
<evidence type="ECO:0000256" key="2">
    <source>
        <dbReference type="ARBA" id="ARBA00011881"/>
    </source>
</evidence>
<dbReference type="PROSITE" id="PS01162">
    <property type="entry name" value="QOR_ZETA_CRYSTAL"/>
    <property type="match status" value="1"/>
</dbReference>
<dbReference type="Gene3D" id="3.40.50.720">
    <property type="entry name" value="NAD(P)-binding Rossmann-like Domain"/>
    <property type="match status" value="1"/>
</dbReference>
<evidence type="ECO:0000256" key="3">
    <source>
        <dbReference type="ARBA" id="ARBA00022490"/>
    </source>
</evidence>
<keyword evidence="9" id="KW-1185">Reference proteome</keyword>
<keyword evidence="6" id="KW-0479">Metal-binding</keyword>
<dbReference type="PANTHER" id="PTHR44154:SF1">
    <property type="entry name" value="QUINONE OXIDOREDUCTASE"/>
    <property type="match status" value="1"/>
</dbReference>
<protein>
    <recommendedName>
        <fullName evidence="6">Zinc-type alcohol dehydrogenase-like protein</fullName>
    </recommendedName>
</protein>
<dbReference type="GO" id="GO:0008270">
    <property type="term" value="F:zinc ion binding"/>
    <property type="evidence" value="ECO:0007669"/>
    <property type="project" value="InterPro"/>
</dbReference>
<evidence type="ECO:0000256" key="4">
    <source>
        <dbReference type="ARBA" id="ARBA00022857"/>
    </source>
</evidence>
<keyword evidence="3" id="KW-0963">Cytoplasm</keyword>
<keyword evidence="6" id="KW-0560">Oxidoreductase</keyword>
<dbReference type="EMBL" id="CP062941">
    <property type="protein sequence ID" value="QOL50805.1"/>
    <property type="molecule type" value="Genomic_DNA"/>
</dbReference>
<dbReference type="InterPro" id="IPR011032">
    <property type="entry name" value="GroES-like_sf"/>
</dbReference>
<evidence type="ECO:0000256" key="1">
    <source>
        <dbReference type="ARBA" id="ARBA00004496"/>
    </source>
</evidence>
<dbReference type="AlphaFoldDB" id="A0A7L9U9F9"/>
<dbReference type="InterPro" id="IPR013154">
    <property type="entry name" value="ADH-like_N"/>
</dbReference>
<dbReference type="InterPro" id="IPR051603">
    <property type="entry name" value="Zinc-ADH_QOR/CCCR"/>
</dbReference>
<dbReference type="SUPFAM" id="SSF51735">
    <property type="entry name" value="NAD(P)-binding Rossmann-fold domains"/>
    <property type="match status" value="1"/>
</dbReference>
<dbReference type="SMART" id="SM00829">
    <property type="entry name" value="PKS_ER"/>
    <property type="match status" value="1"/>
</dbReference>
<keyword evidence="4" id="KW-0521">NADP</keyword>
<reference evidence="8 9" key="1">
    <citation type="submission" date="2020-10" db="EMBL/GenBank/DDBJ databases">
        <title>Genome sequencing of Massilia sp. LPB0304.</title>
        <authorList>
            <person name="Kim J."/>
        </authorList>
    </citation>
    <scope>NUCLEOTIDE SEQUENCE [LARGE SCALE GENOMIC DNA]</scope>
    <source>
        <strain evidence="8 9">LPB0304</strain>
    </source>
</reference>
<dbReference type="RefSeq" id="WP_193687791.1">
    <property type="nucleotide sequence ID" value="NZ_CP062941.1"/>
</dbReference>